<evidence type="ECO:0000313" key="3">
    <source>
        <dbReference type="Proteomes" id="UP000299102"/>
    </source>
</evidence>
<protein>
    <submittedName>
        <fullName evidence="2">Uncharacterized protein</fullName>
    </submittedName>
</protein>
<gene>
    <name evidence="2" type="ORF">EVAR_102007_1</name>
</gene>
<keyword evidence="3" id="KW-1185">Reference proteome</keyword>
<evidence type="ECO:0000256" key="1">
    <source>
        <dbReference type="SAM" id="MobiDB-lite"/>
    </source>
</evidence>
<sequence>MSRAVAAPAALSQSRRLTVDAPQRESNTPLQGTDAGGHAFLRRTFRGPRGDRVCRCSRRVRRGGQAAFGDHCYLFAGRRVSWPTANQVSAAAAFFMRNRPNGGRAAASTPAAGRAGSGNKTNKLNARKDTGRGAQARAGAALAAGAYSQIPYFVVTSSFRFPHERRTNETNPQWGSGPKIATLVIKLRVRAVCRSDCIEPFKV</sequence>
<feature type="region of interest" description="Disordered" evidence="1">
    <location>
        <begin position="102"/>
        <end position="132"/>
    </location>
</feature>
<dbReference type="Proteomes" id="UP000299102">
    <property type="component" value="Unassembled WGS sequence"/>
</dbReference>
<accession>A0A4C2AAF6</accession>
<dbReference type="AlphaFoldDB" id="A0A4C2AAF6"/>
<organism evidence="2 3">
    <name type="scientific">Eumeta variegata</name>
    <name type="common">Bagworm moth</name>
    <name type="synonym">Eumeta japonica</name>
    <dbReference type="NCBI Taxonomy" id="151549"/>
    <lineage>
        <taxon>Eukaryota</taxon>
        <taxon>Metazoa</taxon>
        <taxon>Ecdysozoa</taxon>
        <taxon>Arthropoda</taxon>
        <taxon>Hexapoda</taxon>
        <taxon>Insecta</taxon>
        <taxon>Pterygota</taxon>
        <taxon>Neoptera</taxon>
        <taxon>Endopterygota</taxon>
        <taxon>Lepidoptera</taxon>
        <taxon>Glossata</taxon>
        <taxon>Ditrysia</taxon>
        <taxon>Tineoidea</taxon>
        <taxon>Psychidae</taxon>
        <taxon>Oiketicinae</taxon>
        <taxon>Eumeta</taxon>
    </lineage>
</organism>
<reference evidence="2 3" key="1">
    <citation type="journal article" date="2019" name="Commun. Biol.">
        <title>The bagworm genome reveals a unique fibroin gene that provides high tensile strength.</title>
        <authorList>
            <person name="Kono N."/>
            <person name="Nakamura H."/>
            <person name="Ohtoshi R."/>
            <person name="Tomita M."/>
            <person name="Numata K."/>
            <person name="Arakawa K."/>
        </authorList>
    </citation>
    <scope>NUCLEOTIDE SEQUENCE [LARGE SCALE GENOMIC DNA]</scope>
</reference>
<dbReference type="EMBL" id="BGZK01002974">
    <property type="protein sequence ID" value="GBP97626.1"/>
    <property type="molecule type" value="Genomic_DNA"/>
</dbReference>
<proteinExistence type="predicted"/>
<feature type="region of interest" description="Disordered" evidence="1">
    <location>
        <begin position="1"/>
        <end position="36"/>
    </location>
</feature>
<feature type="compositionally biased region" description="Low complexity" evidence="1">
    <location>
        <begin position="102"/>
        <end position="118"/>
    </location>
</feature>
<comment type="caution">
    <text evidence="2">The sequence shown here is derived from an EMBL/GenBank/DDBJ whole genome shotgun (WGS) entry which is preliminary data.</text>
</comment>
<evidence type="ECO:0000313" key="2">
    <source>
        <dbReference type="EMBL" id="GBP97626.1"/>
    </source>
</evidence>
<name>A0A4C2AAF6_EUMVA</name>